<organism evidence="6 7">
    <name type="scientific">Actinomadura rubrisoli</name>
    <dbReference type="NCBI Taxonomy" id="2530368"/>
    <lineage>
        <taxon>Bacteria</taxon>
        <taxon>Bacillati</taxon>
        <taxon>Actinomycetota</taxon>
        <taxon>Actinomycetes</taxon>
        <taxon>Streptosporangiales</taxon>
        <taxon>Thermomonosporaceae</taxon>
        <taxon>Actinomadura</taxon>
    </lineage>
</organism>
<proteinExistence type="predicted"/>
<feature type="transmembrane region" description="Helical" evidence="4">
    <location>
        <begin position="38"/>
        <end position="57"/>
    </location>
</feature>
<dbReference type="InterPro" id="IPR036366">
    <property type="entry name" value="PGBDSf"/>
</dbReference>
<keyword evidence="2" id="KW-0175">Coiled coil</keyword>
<dbReference type="Gene3D" id="2.40.420.20">
    <property type="match status" value="1"/>
</dbReference>
<keyword evidence="4" id="KW-1133">Transmembrane helix</keyword>
<evidence type="ECO:0000256" key="3">
    <source>
        <dbReference type="SAM" id="MobiDB-lite"/>
    </source>
</evidence>
<keyword evidence="7" id="KW-1185">Reference proteome</keyword>
<sequence>MPGGPVGRRQVSGATVDERAPTAEGDRPSRRRRPRRRVALAVAAVVAVGGGASAVLLGTGGGSASGTAAALPPKTAPVTKQTLRDTQTEDGQLGYGPTYSATSRLQGTLTKVPESGDVITRGRELYEVDGKPVTLMYGSKPSYRPLEVGTEGSDVLRFEKNLRALGYDGFTVDKEYTEDTADAVQEWQDDLGLEETGTVELGRVVFAPGAVRVDSKQASAGDPTSPGRKVLTYTGTDKAVTLELETTDQRMAKKGAEVEVTLPDDETVKGRIDEVSTVIEPGSGQSEEAKTKVEVTVWLRSAKARKAAAAYALASVDVTFTAGTREDVLTVPVSALLALEEGGFGLEVVKGAASSYVPVKTGLFADGRVEVSGDGIAEGTAVGVPK</sequence>
<comment type="caution">
    <text evidence="6">The sequence shown here is derived from an EMBL/GenBank/DDBJ whole genome shotgun (WGS) entry which is preliminary data.</text>
</comment>
<accession>A0A4V2YYU7</accession>
<dbReference type="GO" id="GO:0030313">
    <property type="term" value="C:cell envelope"/>
    <property type="evidence" value="ECO:0007669"/>
    <property type="project" value="UniProtKB-SubCell"/>
</dbReference>
<dbReference type="OrthoDB" id="3268648at2"/>
<reference evidence="6 7" key="1">
    <citation type="submission" date="2019-03" db="EMBL/GenBank/DDBJ databases">
        <title>Draft genome sequences of novel Actinobacteria.</title>
        <authorList>
            <person name="Sahin N."/>
            <person name="Ay H."/>
            <person name="Saygin H."/>
        </authorList>
    </citation>
    <scope>NUCLEOTIDE SEQUENCE [LARGE SCALE GENOMIC DNA]</scope>
    <source>
        <strain evidence="6 7">H3C3</strain>
    </source>
</reference>
<dbReference type="AlphaFoldDB" id="A0A4V2YYU7"/>
<keyword evidence="4" id="KW-0812">Transmembrane</keyword>
<dbReference type="PANTHER" id="PTHR32347">
    <property type="entry name" value="EFFLUX SYSTEM COMPONENT YKNX-RELATED"/>
    <property type="match status" value="1"/>
</dbReference>
<feature type="region of interest" description="Disordered" evidence="3">
    <location>
        <begin position="1"/>
        <end position="36"/>
    </location>
</feature>
<feature type="compositionally biased region" description="Basic and acidic residues" evidence="3">
    <location>
        <begin position="16"/>
        <end position="28"/>
    </location>
</feature>
<evidence type="ECO:0000256" key="2">
    <source>
        <dbReference type="ARBA" id="ARBA00023054"/>
    </source>
</evidence>
<protein>
    <submittedName>
        <fullName evidence="6">HlyD family efflux transporter periplasmic adaptor subunit</fullName>
    </submittedName>
</protein>
<comment type="subcellular location">
    <subcellularLocation>
        <location evidence="1">Cell envelope</location>
    </subcellularLocation>
</comment>
<dbReference type="PANTHER" id="PTHR32347:SF27">
    <property type="entry name" value="RND EFFLUX PUMP MEMBRANE FUSION PROTEIN BARREL-SANDWICH DOMAIN-CONTAINING PROTEIN"/>
    <property type="match status" value="1"/>
</dbReference>
<evidence type="ECO:0000259" key="5">
    <source>
        <dbReference type="Pfam" id="PF01471"/>
    </source>
</evidence>
<dbReference type="InterPro" id="IPR050465">
    <property type="entry name" value="UPF0194_transport"/>
</dbReference>
<evidence type="ECO:0000256" key="4">
    <source>
        <dbReference type="SAM" id="Phobius"/>
    </source>
</evidence>
<dbReference type="Gene3D" id="1.10.101.10">
    <property type="entry name" value="PGBD-like superfamily/PGBD"/>
    <property type="match status" value="1"/>
</dbReference>
<evidence type="ECO:0000313" key="7">
    <source>
        <dbReference type="Proteomes" id="UP000294513"/>
    </source>
</evidence>
<dbReference type="InterPro" id="IPR036365">
    <property type="entry name" value="PGBD-like_sf"/>
</dbReference>
<feature type="domain" description="Peptidoglycan binding-like" evidence="5">
    <location>
        <begin position="152"/>
        <end position="199"/>
    </location>
</feature>
<evidence type="ECO:0000313" key="6">
    <source>
        <dbReference type="EMBL" id="TDD94617.1"/>
    </source>
</evidence>
<gene>
    <name evidence="6" type="ORF">E1298_06445</name>
</gene>
<name>A0A4V2YYU7_9ACTN</name>
<dbReference type="InterPro" id="IPR002477">
    <property type="entry name" value="Peptidoglycan-bd-like"/>
</dbReference>
<dbReference type="EMBL" id="SMKU01000018">
    <property type="protein sequence ID" value="TDD94617.1"/>
    <property type="molecule type" value="Genomic_DNA"/>
</dbReference>
<dbReference type="SUPFAM" id="SSF47090">
    <property type="entry name" value="PGBD-like"/>
    <property type="match status" value="1"/>
</dbReference>
<evidence type="ECO:0000256" key="1">
    <source>
        <dbReference type="ARBA" id="ARBA00004196"/>
    </source>
</evidence>
<dbReference type="Proteomes" id="UP000294513">
    <property type="component" value="Unassembled WGS sequence"/>
</dbReference>
<keyword evidence="4" id="KW-0472">Membrane</keyword>
<dbReference type="Pfam" id="PF01471">
    <property type="entry name" value="PG_binding_1"/>
    <property type="match status" value="1"/>
</dbReference>